<evidence type="ECO:0000313" key="2">
    <source>
        <dbReference type="Proteomes" id="UP000685013"/>
    </source>
</evidence>
<accession>A0AAV6M7I0</accession>
<comment type="caution">
    <text evidence="1">The sequence shown here is derived from an EMBL/GenBank/DDBJ whole genome shotgun (WGS) entry which is preliminary data.</text>
</comment>
<dbReference type="EMBL" id="JAGKQH010000017">
    <property type="protein sequence ID" value="KAG6575960.1"/>
    <property type="molecule type" value="Genomic_DNA"/>
</dbReference>
<name>A0AAV6M7I0_9ROSI</name>
<gene>
    <name evidence="1" type="ORF">SDJN03_26599</name>
</gene>
<dbReference type="AlphaFoldDB" id="A0AAV6M7I0"/>
<proteinExistence type="predicted"/>
<sequence>MKLVEVVSCGDGAVTRPLAATVEIGGSSVGGDGIGEKEMTTCEITDVDYESADLKKQMQGVDIDQAISCCCRGSQPLGEGARLSFISTSLDVADRINEKMKALQELIPRCKQ</sequence>
<evidence type="ECO:0000313" key="1">
    <source>
        <dbReference type="EMBL" id="KAG6575960.1"/>
    </source>
</evidence>
<feature type="non-terminal residue" evidence="1">
    <location>
        <position position="1"/>
    </location>
</feature>
<protein>
    <submittedName>
        <fullName evidence="1">Uncharacterized protein</fullName>
    </submittedName>
</protein>
<organism evidence="1 2">
    <name type="scientific">Cucurbita argyrosperma subsp. sororia</name>
    <dbReference type="NCBI Taxonomy" id="37648"/>
    <lineage>
        <taxon>Eukaryota</taxon>
        <taxon>Viridiplantae</taxon>
        <taxon>Streptophyta</taxon>
        <taxon>Embryophyta</taxon>
        <taxon>Tracheophyta</taxon>
        <taxon>Spermatophyta</taxon>
        <taxon>Magnoliopsida</taxon>
        <taxon>eudicotyledons</taxon>
        <taxon>Gunneridae</taxon>
        <taxon>Pentapetalae</taxon>
        <taxon>rosids</taxon>
        <taxon>fabids</taxon>
        <taxon>Cucurbitales</taxon>
        <taxon>Cucurbitaceae</taxon>
        <taxon>Cucurbiteae</taxon>
        <taxon>Cucurbita</taxon>
    </lineage>
</organism>
<keyword evidence="2" id="KW-1185">Reference proteome</keyword>
<feature type="non-terminal residue" evidence="1">
    <location>
        <position position="112"/>
    </location>
</feature>
<reference evidence="1 2" key="1">
    <citation type="journal article" date="2021" name="Hortic Res">
        <title>The domestication of Cucurbita argyrosperma as revealed by the genome of its wild relative.</title>
        <authorList>
            <person name="Barrera-Redondo J."/>
            <person name="Sanchez-de la Vega G."/>
            <person name="Aguirre-Liguori J.A."/>
            <person name="Castellanos-Morales G."/>
            <person name="Gutierrez-Guerrero Y.T."/>
            <person name="Aguirre-Dugua X."/>
            <person name="Aguirre-Planter E."/>
            <person name="Tenaillon M.I."/>
            <person name="Lira-Saade R."/>
            <person name="Eguiarte L.E."/>
        </authorList>
    </citation>
    <scope>NUCLEOTIDE SEQUENCE [LARGE SCALE GENOMIC DNA]</scope>
    <source>
        <strain evidence="1">JBR-2021</strain>
    </source>
</reference>
<dbReference type="Proteomes" id="UP000685013">
    <property type="component" value="Chromosome 17"/>
</dbReference>